<dbReference type="Gene3D" id="1.20.1050.60">
    <property type="entry name" value="alpha-1,2-mannosidase"/>
    <property type="match status" value="1"/>
</dbReference>
<dbReference type="FunFam" id="3.30.2080.10:FF:000001">
    <property type="entry name" value="Alpha-1,2-mannosidase subfamily"/>
    <property type="match status" value="1"/>
</dbReference>
<evidence type="ECO:0000256" key="4">
    <source>
        <dbReference type="SAM" id="SignalP"/>
    </source>
</evidence>
<keyword evidence="4" id="KW-0732">Signal</keyword>
<dbReference type="EC" id="3.2.1.-" evidence="7"/>
<evidence type="ECO:0000259" key="5">
    <source>
        <dbReference type="Pfam" id="PF07971"/>
    </source>
</evidence>
<dbReference type="InterPro" id="IPR012939">
    <property type="entry name" value="Glyco_hydro_92"/>
</dbReference>
<protein>
    <submittedName>
        <fullName evidence="7">GH92 family glycosyl hydrolase</fullName>
        <ecNumber evidence="7">3.2.1.-</ecNumber>
    </submittedName>
</protein>
<feature type="domain" description="Glycosyl hydrolase family 92 N-terminal" evidence="6">
    <location>
        <begin position="36"/>
        <end position="270"/>
    </location>
</feature>
<dbReference type="FunFam" id="1.20.1050.60:FF:000001">
    <property type="entry name" value="Putative alpha-1,2-mannosidase"/>
    <property type="match status" value="1"/>
</dbReference>
<dbReference type="Pfam" id="PF17678">
    <property type="entry name" value="Glyco_hydro_92N"/>
    <property type="match status" value="1"/>
</dbReference>
<proteinExistence type="predicted"/>
<dbReference type="InterPro" id="IPR008928">
    <property type="entry name" value="6-hairpin_glycosidase_sf"/>
</dbReference>
<keyword evidence="7" id="KW-0378">Hydrolase</keyword>
<dbReference type="Pfam" id="PF07971">
    <property type="entry name" value="Glyco_hydro_92"/>
    <property type="match status" value="1"/>
</dbReference>
<sequence length="758" mass="84965">MKLSIRKLIFPLITGAILASCSAPKTETGSSRLSSYIDPYIGTDYHGHVFLGANVPFGAVQVGPTNYIKGWDWCSGYHYSDSIMTGFAQTHLSGTGIGDLGDVLITPFTGEVKVTPGTVEKPMSGYSSKYTHDKETAIAGYYSVDLLTYDIKAELTATERTAFHKYTFPKNDQSHIAINLDLGIGWDRPTKSSLSLINDSTILGYRFSTGWAKDQRLYYAIRISKPIKDIQLYRQDQALKGTEAESDSLMAIISFPTQDKEQIMLKVGISPVSGENALDNIVKENAGWDFDNIVAQAQAKWDDELSRVTITSSDEAKLRTFYTAMYHAYTAPALFNDANGDYRGTDKKVYKNASFNNYTIFSLWDTYRAAQPFYTLTQTERVSDMVNSMLAIYQQQGKLPIWPLHGSETDCMVGYSAVPVVADAIFKGFKNIDKNLALEAMKASSTRDDYGMKYMKSMGFIPCELEKESVSKALEYAISDWSIAELAKDMDQKEDAEYYTKRSKAYERYFDKETQFMRAVKSDGNFRTPFNPFHSIHEWGDYTEGNAWQYTWLVPQDVPGLISLFGSDEAFTQKLDSLFIVKGDMGEQASADISGLIGMYAQGNEPSHHIPYLYSFAGQQWKTAELVRRIMDEMYTDKPDGLCGNEDCGQMSAWYLLSSMGLYQVNPANGVFVFGSPQFDEVKIKLENNKSFKVTALNQGKENIYIQSASLNGEAISRSYITYDEIMNGGELVFEMGNTPNKEFGTAVENRPYSTMVK</sequence>
<evidence type="ECO:0000313" key="7">
    <source>
        <dbReference type="EMBL" id="MCW3788229.1"/>
    </source>
</evidence>
<evidence type="ECO:0000259" key="6">
    <source>
        <dbReference type="Pfam" id="PF17678"/>
    </source>
</evidence>
<dbReference type="PANTHER" id="PTHR12143">
    <property type="entry name" value="PEPTIDE N-GLYCANASE PNGASE -RELATED"/>
    <property type="match status" value="1"/>
</dbReference>
<gene>
    <name evidence="7" type="ORF">OM075_17305</name>
</gene>
<evidence type="ECO:0000313" key="8">
    <source>
        <dbReference type="Proteomes" id="UP001209229"/>
    </source>
</evidence>
<reference evidence="7" key="1">
    <citation type="submission" date="2022-10" db="EMBL/GenBank/DDBJ databases">
        <authorList>
            <person name="Yu W.X."/>
        </authorList>
    </citation>
    <scope>NUCLEOTIDE SEQUENCE</scope>
    <source>
        <strain evidence="7">AAT</strain>
    </source>
</reference>
<dbReference type="GO" id="GO:0000224">
    <property type="term" value="F:peptide-N4-(N-acetyl-beta-glucosaminyl)asparagine amidase activity"/>
    <property type="evidence" value="ECO:0007669"/>
    <property type="project" value="TreeGrafter"/>
</dbReference>
<dbReference type="RefSeq" id="WP_301191790.1">
    <property type="nucleotide sequence ID" value="NZ_JAPDPJ010000047.1"/>
</dbReference>
<feature type="chain" id="PRO_5042060548" evidence="4">
    <location>
        <begin position="23"/>
        <end position="758"/>
    </location>
</feature>
<dbReference type="GO" id="GO:0016798">
    <property type="term" value="F:hydrolase activity, acting on glycosyl bonds"/>
    <property type="evidence" value="ECO:0007669"/>
    <property type="project" value="UniProtKB-KW"/>
</dbReference>
<dbReference type="Gene3D" id="1.20.1610.10">
    <property type="entry name" value="alpha-1,2-mannosidases domains"/>
    <property type="match status" value="1"/>
</dbReference>
<dbReference type="GO" id="GO:0006516">
    <property type="term" value="P:glycoprotein catabolic process"/>
    <property type="evidence" value="ECO:0007669"/>
    <property type="project" value="TreeGrafter"/>
</dbReference>
<dbReference type="InterPro" id="IPR041371">
    <property type="entry name" value="GH92_N"/>
</dbReference>
<dbReference type="AlphaFoldDB" id="A0AAE3M7H4"/>
<dbReference type="GO" id="GO:0005829">
    <property type="term" value="C:cytosol"/>
    <property type="evidence" value="ECO:0007669"/>
    <property type="project" value="TreeGrafter"/>
</dbReference>
<dbReference type="SUPFAM" id="SSF48208">
    <property type="entry name" value="Six-hairpin glycosidases"/>
    <property type="match status" value="1"/>
</dbReference>
<keyword evidence="3" id="KW-0106">Calcium</keyword>
<dbReference type="PROSITE" id="PS51257">
    <property type="entry name" value="PROKAR_LIPOPROTEIN"/>
    <property type="match status" value="1"/>
</dbReference>
<evidence type="ECO:0000256" key="2">
    <source>
        <dbReference type="ARBA" id="ARBA00011245"/>
    </source>
</evidence>
<evidence type="ECO:0000256" key="1">
    <source>
        <dbReference type="ARBA" id="ARBA00001913"/>
    </source>
</evidence>
<comment type="caution">
    <text evidence="7">The sequence shown here is derived from an EMBL/GenBank/DDBJ whole genome shotgun (WGS) entry which is preliminary data.</text>
</comment>
<dbReference type="InterPro" id="IPR050883">
    <property type="entry name" value="PNGase"/>
</dbReference>
<keyword evidence="7" id="KW-0326">Glycosidase</keyword>
<dbReference type="Proteomes" id="UP001209229">
    <property type="component" value="Unassembled WGS sequence"/>
</dbReference>
<feature type="domain" description="Glycosyl hydrolase family 92" evidence="5">
    <location>
        <begin position="276"/>
        <end position="738"/>
    </location>
</feature>
<dbReference type="EMBL" id="JAPDPJ010000047">
    <property type="protein sequence ID" value="MCW3788229.1"/>
    <property type="molecule type" value="Genomic_DNA"/>
</dbReference>
<accession>A0AAE3M7H4</accession>
<dbReference type="InterPro" id="IPR014718">
    <property type="entry name" value="GH-type_carb-bd"/>
</dbReference>
<dbReference type="Gene3D" id="3.30.2080.10">
    <property type="entry name" value="GH92 mannosidase domain"/>
    <property type="match status" value="1"/>
</dbReference>
<evidence type="ECO:0000256" key="3">
    <source>
        <dbReference type="ARBA" id="ARBA00022837"/>
    </source>
</evidence>
<comment type="subunit">
    <text evidence="2">Monomer.</text>
</comment>
<keyword evidence="8" id="KW-1185">Reference proteome</keyword>
<dbReference type="Gene3D" id="2.70.98.10">
    <property type="match status" value="1"/>
</dbReference>
<dbReference type="PANTHER" id="PTHR12143:SF39">
    <property type="entry name" value="SECRETED PROTEIN"/>
    <property type="match status" value="1"/>
</dbReference>
<name>A0AAE3M7H4_9BACT</name>
<comment type="cofactor">
    <cofactor evidence="1">
        <name>Ca(2+)</name>
        <dbReference type="ChEBI" id="CHEBI:29108"/>
    </cofactor>
</comment>
<dbReference type="NCBIfam" id="TIGR01180">
    <property type="entry name" value="aman2_put"/>
    <property type="match status" value="1"/>
</dbReference>
<feature type="signal peptide" evidence="4">
    <location>
        <begin position="1"/>
        <end position="22"/>
    </location>
</feature>
<dbReference type="InterPro" id="IPR005887">
    <property type="entry name" value="GH92_a_mannosidase_put"/>
</dbReference>
<dbReference type="GO" id="GO:0005975">
    <property type="term" value="P:carbohydrate metabolic process"/>
    <property type="evidence" value="ECO:0007669"/>
    <property type="project" value="InterPro"/>
</dbReference>
<dbReference type="GO" id="GO:0030246">
    <property type="term" value="F:carbohydrate binding"/>
    <property type="evidence" value="ECO:0007669"/>
    <property type="project" value="InterPro"/>
</dbReference>
<organism evidence="7 8">
    <name type="scientific">Plebeiibacterium sediminum</name>
    <dbReference type="NCBI Taxonomy" id="2992112"/>
    <lineage>
        <taxon>Bacteria</taxon>
        <taxon>Pseudomonadati</taxon>
        <taxon>Bacteroidota</taxon>
        <taxon>Bacteroidia</taxon>
        <taxon>Marinilabiliales</taxon>
        <taxon>Marinilabiliaceae</taxon>
        <taxon>Plebeiibacterium</taxon>
    </lineage>
</organism>